<dbReference type="InterPro" id="IPR029510">
    <property type="entry name" value="Ald_DH_CS_GLU"/>
</dbReference>
<dbReference type="EMBL" id="FQXP01000005">
    <property type="protein sequence ID" value="SHH79143.1"/>
    <property type="molecule type" value="Genomic_DNA"/>
</dbReference>
<dbReference type="Proteomes" id="UP000184526">
    <property type="component" value="Unassembled WGS sequence"/>
</dbReference>
<keyword evidence="2" id="KW-0521">NADP</keyword>
<dbReference type="RefSeq" id="WP_072831305.1">
    <property type="nucleotide sequence ID" value="NZ_FQXP01000005.1"/>
</dbReference>
<feature type="domain" description="Aldehyde dehydrogenase" evidence="6">
    <location>
        <begin position="19"/>
        <end position="476"/>
    </location>
</feature>
<protein>
    <submittedName>
        <fullName evidence="7">Nonphosphorylating glyceraldehyde-3-phosphate dehydrogenase</fullName>
    </submittedName>
</protein>
<evidence type="ECO:0000256" key="3">
    <source>
        <dbReference type="ARBA" id="ARBA00023002"/>
    </source>
</evidence>
<evidence type="ECO:0000313" key="7">
    <source>
        <dbReference type="EMBL" id="SHH79143.1"/>
    </source>
</evidence>
<dbReference type="PANTHER" id="PTHR42991:SF1">
    <property type="entry name" value="ALDEHYDE DEHYDROGENASE"/>
    <property type="match status" value="1"/>
</dbReference>
<dbReference type="PROSITE" id="PS00070">
    <property type="entry name" value="ALDEHYDE_DEHYDR_CYS"/>
    <property type="match status" value="1"/>
</dbReference>
<evidence type="ECO:0000256" key="4">
    <source>
        <dbReference type="PROSITE-ProRule" id="PRU10007"/>
    </source>
</evidence>
<dbReference type="PROSITE" id="PS00687">
    <property type="entry name" value="ALDEHYDE_DEHYDR_GLU"/>
    <property type="match status" value="1"/>
</dbReference>
<dbReference type="GO" id="GO:0008911">
    <property type="term" value="F:lactaldehyde dehydrogenase (NAD+) activity"/>
    <property type="evidence" value="ECO:0007669"/>
    <property type="project" value="TreeGrafter"/>
</dbReference>
<dbReference type="Pfam" id="PF00171">
    <property type="entry name" value="Aldedh"/>
    <property type="match status" value="1"/>
</dbReference>
<dbReference type="InterPro" id="IPR051020">
    <property type="entry name" value="ALDH-related_metabolic_enz"/>
</dbReference>
<dbReference type="CDD" id="cd07082">
    <property type="entry name" value="ALDH_F11_NP-GAPDH"/>
    <property type="match status" value="1"/>
</dbReference>
<dbReference type="SUPFAM" id="SSF53720">
    <property type="entry name" value="ALDH-like"/>
    <property type="match status" value="1"/>
</dbReference>
<evidence type="ECO:0000313" key="8">
    <source>
        <dbReference type="Proteomes" id="UP000184526"/>
    </source>
</evidence>
<gene>
    <name evidence="7" type="ORF">SAMN02745196_01384</name>
</gene>
<accession>A0A1M5VW23</accession>
<dbReference type="PANTHER" id="PTHR42991">
    <property type="entry name" value="ALDEHYDE DEHYDROGENASE"/>
    <property type="match status" value="1"/>
</dbReference>
<comment type="similarity">
    <text evidence="1 5">Belongs to the aldehyde dehydrogenase family.</text>
</comment>
<dbReference type="InterPro" id="IPR016162">
    <property type="entry name" value="Ald_DH_N"/>
</dbReference>
<feature type="active site" evidence="4">
    <location>
        <position position="256"/>
    </location>
</feature>
<keyword evidence="8" id="KW-1185">Reference proteome</keyword>
<dbReference type="InterPro" id="IPR015590">
    <property type="entry name" value="Aldehyde_DH_dom"/>
</dbReference>
<organism evidence="7 8">
    <name type="scientific">Clostridium collagenovorans DSM 3089</name>
    <dbReference type="NCBI Taxonomy" id="1121306"/>
    <lineage>
        <taxon>Bacteria</taxon>
        <taxon>Bacillati</taxon>
        <taxon>Bacillota</taxon>
        <taxon>Clostridia</taxon>
        <taxon>Eubacteriales</taxon>
        <taxon>Clostridiaceae</taxon>
        <taxon>Clostridium</taxon>
    </lineage>
</organism>
<dbReference type="InterPro" id="IPR016160">
    <property type="entry name" value="Ald_DH_CS_CYS"/>
</dbReference>
<evidence type="ECO:0000256" key="1">
    <source>
        <dbReference type="ARBA" id="ARBA00009986"/>
    </source>
</evidence>
<evidence type="ECO:0000259" key="6">
    <source>
        <dbReference type="Pfam" id="PF00171"/>
    </source>
</evidence>
<name>A0A1M5VW23_9CLOT</name>
<evidence type="ECO:0000256" key="5">
    <source>
        <dbReference type="RuleBase" id="RU003345"/>
    </source>
</evidence>
<dbReference type="FunFam" id="3.40.605.10:FF:000007">
    <property type="entry name" value="NAD/NADP-dependent betaine aldehyde dehydrogenase"/>
    <property type="match status" value="1"/>
</dbReference>
<dbReference type="FunFam" id="3.40.309.10:FF:000022">
    <property type="entry name" value="NADP-dependent glyceraldehyde-3-phosphate dehydrogenase"/>
    <property type="match status" value="1"/>
</dbReference>
<reference evidence="7 8" key="1">
    <citation type="submission" date="2016-11" db="EMBL/GenBank/DDBJ databases">
        <authorList>
            <person name="Jaros S."/>
            <person name="Januszkiewicz K."/>
            <person name="Wedrychowicz H."/>
        </authorList>
    </citation>
    <scope>NUCLEOTIDE SEQUENCE [LARGE SCALE GENOMIC DNA]</scope>
    <source>
        <strain evidence="7 8">DSM 3089</strain>
    </source>
</reference>
<dbReference type="AlphaFoldDB" id="A0A1M5VW23"/>
<keyword evidence="3 5" id="KW-0560">Oxidoreductase</keyword>
<dbReference type="InterPro" id="IPR016163">
    <property type="entry name" value="Ald_DH_C"/>
</dbReference>
<sequence>MLKDICVNKNYGNLVDGEWVTTQNSIEIYNPLNNSLLGTIPAMSQEDINKVLKSSKKAQTSWANTPVSERANILYKAANLLEENKEVLANILMNEICKDKKSCLSEVTRTATFIRFTADAAKHLEGEVIYADNFPGFEKNKISFVTRVPMGVILAISPFNYPINLSASKIAPALMGGNSIVLKPPTQGAISALHLCEIFSLAGVPKGVLNTVTGKGSEIGDYIVTHEDVDFINFTGSTEVGKHIAKIAGMVPLLMELGGKDAAIVLEDADLDRAVKEIVSGAYSYSGQRCTAIKRVLVMNSIADKFSEKLAKEVSKLKVGNPEETDVTITPLIDNSSADFVESLIKDALSKNAKQLVEYKRKNNLISPYLLDNVSLDMDIAWVEPFGPVLPIIRIDSIEEAINICNRSNYGLQSSIFTSNIDNAFYIASKLEVGTVQVNTKTERGPDHFPFSGIKDSGIGTQGIKYSIESMTRLKATNITMHNL</sequence>
<dbReference type="Gene3D" id="3.40.309.10">
    <property type="entry name" value="Aldehyde Dehydrogenase, Chain A, domain 2"/>
    <property type="match status" value="1"/>
</dbReference>
<evidence type="ECO:0000256" key="2">
    <source>
        <dbReference type="ARBA" id="ARBA00022857"/>
    </source>
</evidence>
<proteinExistence type="inferred from homology"/>
<dbReference type="Gene3D" id="3.40.605.10">
    <property type="entry name" value="Aldehyde Dehydrogenase, Chain A, domain 1"/>
    <property type="match status" value="1"/>
</dbReference>
<dbReference type="InterPro" id="IPR016161">
    <property type="entry name" value="Ald_DH/histidinol_DH"/>
</dbReference>
<dbReference type="OrthoDB" id="9762913at2"/>
<dbReference type="STRING" id="1121306.SAMN02745196_01384"/>